<dbReference type="FunFam" id="3.40.640.10:FF:000009">
    <property type="entry name" value="Cystathionine gamma-synthase homolog"/>
    <property type="match status" value="1"/>
</dbReference>
<dbReference type="PROSITE" id="PS00868">
    <property type="entry name" value="CYS_MET_METAB_PP"/>
    <property type="match status" value="1"/>
</dbReference>
<feature type="modified residue" description="N6-(pyridoxal phosphate)lysine" evidence="4">
    <location>
        <position position="209"/>
    </location>
</feature>
<keyword evidence="7" id="KW-1185">Reference proteome</keyword>
<keyword evidence="3 4" id="KW-0663">Pyridoxal phosphate</keyword>
<organism evidence="6 7">
    <name type="scientific">Enhygromyxa salina</name>
    <dbReference type="NCBI Taxonomy" id="215803"/>
    <lineage>
        <taxon>Bacteria</taxon>
        <taxon>Pseudomonadati</taxon>
        <taxon>Myxococcota</taxon>
        <taxon>Polyangia</taxon>
        <taxon>Nannocystales</taxon>
        <taxon>Nannocystaceae</taxon>
        <taxon>Enhygromyxa</taxon>
    </lineage>
</organism>
<dbReference type="NCBIfam" id="NF005871">
    <property type="entry name" value="PRK07811.1"/>
    <property type="match status" value="1"/>
</dbReference>
<dbReference type="InterPro" id="IPR015422">
    <property type="entry name" value="PyrdxlP-dep_Trfase_small"/>
</dbReference>
<dbReference type="OrthoDB" id="9805807at2"/>
<dbReference type="GO" id="GO:0030170">
    <property type="term" value="F:pyridoxal phosphate binding"/>
    <property type="evidence" value="ECO:0007669"/>
    <property type="project" value="InterPro"/>
</dbReference>
<dbReference type="InterPro" id="IPR000277">
    <property type="entry name" value="Cys/Met-Metab_PyrdxlP-dep_enz"/>
</dbReference>
<dbReference type="AlphaFoldDB" id="A0A2S9XHR3"/>
<dbReference type="EC" id="4.4.1.8" evidence="6"/>
<dbReference type="PANTHER" id="PTHR11808">
    <property type="entry name" value="TRANS-SULFURATION ENZYME FAMILY MEMBER"/>
    <property type="match status" value="1"/>
</dbReference>
<dbReference type="GO" id="GO:0004123">
    <property type="term" value="F:cystathionine gamma-lyase activity"/>
    <property type="evidence" value="ECO:0007669"/>
    <property type="project" value="TreeGrafter"/>
</dbReference>
<name>A0A2S9XHR3_9BACT</name>
<evidence type="ECO:0000256" key="1">
    <source>
        <dbReference type="ARBA" id="ARBA00001933"/>
    </source>
</evidence>
<dbReference type="GO" id="GO:0019343">
    <property type="term" value="P:cysteine biosynthetic process via cystathionine"/>
    <property type="evidence" value="ECO:0007669"/>
    <property type="project" value="TreeGrafter"/>
</dbReference>
<dbReference type="Pfam" id="PF01053">
    <property type="entry name" value="Cys_Met_Meta_PP"/>
    <property type="match status" value="1"/>
</dbReference>
<dbReference type="GO" id="GO:0005737">
    <property type="term" value="C:cytoplasm"/>
    <property type="evidence" value="ECO:0007669"/>
    <property type="project" value="TreeGrafter"/>
</dbReference>
<comment type="caution">
    <text evidence="6">The sequence shown here is derived from an EMBL/GenBank/DDBJ whole genome shotgun (WGS) entry which is preliminary data.</text>
</comment>
<gene>
    <name evidence="6" type="primary">metC</name>
    <name evidence="6" type="ORF">ENSA5_49130</name>
</gene>
<evidence type="ECO:0000256" key="3">
    <source>
        <dbReference type="ARBA" id="ARBA00022898"/>
    </source>
</evidence>
<dbReference type="GO" id="GO:0003962">
    <property type="term" value="F:cystathionine gamma-synthase activity"/>
    <property type="evidence" value="ECO:0007669"/>
    <property type="project" value="TreeGrafter"/>
</dbReference>
<evidence type="ECO:0000313" key="7">
    <source>
        <dbReference type="Proteomes" id="UP000237968"/>
    </source>
</evidence>
<dbReference type="InterPro" id="IPR015424">
    <property type="entry name" value="PyrdxlP-dep_Trfase"/>
</dbReference>
<comment type="cofactor">
    <cofactor evidence="1 5">
        <name>pyridoxal 5'-phosphate</name>
        <dbReference type="ChEBI" id="CHEBI:597326"/>
    </cofactor>
</comment>
<dbReference type="InterPro" id="IPR054542">
    <property type="entry name" value="Cys_met_metab_PP"/>
</dbReference>
<protein>
    <submittedName>
        <fullName evidence="6">Cystathionine beta-lyase</fullName>
        <ecNumber evidence="6">4.4.1.8</ecNumber>
    </submittedName>
</protein>
<accession>A0A2S9XHR3</accession>
<keyword evidence="6" id="KW-0456">Lyase</keyword>
<dbReference type="FunFam" id="3.90.1150.10:FF:000008">
    <property type="entry name" value="Cystathionine gamma-synthase"/>
    <property type="match status" value="1"/>
</dbReference>
<dbReference type="Gene3D" id="3.40.640.10">
    <property type="entry name" value="Type I PLP-dependent aspartate aminotransferase-like (Major domain)"/>
    <property type="match status" value="1"/>
</dbReference>
<dbReference type="EMBL" id="PVNK01000211">
    <property type="protein sequence ID" value="PRP92405.1"/>
    <property type="molecule type" value="Genomic_DNA"/>
</dbReference>
<dbReference type="Gene3D" id="3.90.1150.10">
    <property type="entry name" value="Aspartate Aminotransferase, domain 1"/>
    <property type="match status" value="1"/>
</dbReference>
<dbReference type="PIRSF" id="PIRSF001434">
    <property type="entry name" value="CGS"/>
    <property type="match status" value="1"/>
</dbReference>
<comment type="similarity">
    <text evidence="2 5">Belongs to the trans-sulfuration enzymes family.</text>
</comment>
<dbReference type="SUPFAM" id="SSF53383">
    <property type="entry name" value="PLP-dependent transferases"/>
    <property type="match status" value="1"/>
</dbReference>
<dbReference type="GO" id="GO:0019346">
    <property type="term" value="P:transsulfuration"/>
    <property type="evidence" value="ECO:0007669"/>
    <property type="project" value="InterPro"/>
</dbReference>
<evidence type="ECO:0000256" key="4">
    <source>
        <dbReference type="PIRSR" id="PIRSR001434-2"/>
    </source>
</evidence>
<dbReference type="PANTHER" id="PTHR11808:SF15">
    <property type="entry name" value="CYSTATHIONINE GAMMA-LYASE"/>
    <property type="match status" value="1"/>
</dbReference>
<evidence type="ECO:0000256" key="5">
    <source>
        <dbReference type="RuleBase" id="RU362118"/>
    </source>
</evidence>
<sequence length="394" mass="42699">MAEYKRDDDHCGPEARIETLAIHGGQHSEPVTGAVMTPIFQTSTYVQKSPGEHTGFEYSRTQNPTRFALERAIASLEGGTHGLAFASGCAATTAIIQLLDAGDHVIAGDDIYGGTFRLFDKVMSRRGHRFSYVDPRDLGAVEAAFEDATKLVWLETPTNPMLKLGDIAAIARMCKERGVLLAVDNTFMTPVFQRPLELGADLVVHSTTKYIGGHSDVVGGAIATASADLHDRLHFIQNSCGAVPGPQDSYLTLRGIKTLALRMQRHEQNALAVARYLEAHAKVERVIYPGLASHPQHELASRQMSGFGGMVSFYLKGGLDEARRFLEAVRVFTLAESLGGVESLIEHPAIMTHASVPKENRDKLGIADGFVRASVGIEHLDDLLADLERALAAC</sequence>
<proteinExistence type="inferred from homology"/>
<dbReference type="RefSeq" id="WP_106394167.1">
    <property type="nucleotide sequence ID" value="NZ_PVNK01000211.1"/>
</dbReference>
<dbReference type="Proteomes" id="UP000237968">
    <property type="component" value="Unassembled WGS sequence"/>
</dbReference>
<dbReference type="InterPro" id="IPR015421">
    <property type="entry name" value="PyrdxlP-dep_Trfase_major"/>
</dbReference>
<reference evidence="6 7" key="1">
    <citation type="submission" date="2018-03" db="EMBL/GenBank/DDBJ databases">
        <title>Draft Genome Sequences of the Obligatory Marine Myxobacteria Enhygromyxa salina SWB005.</title>
        <authorList>
            <person name="Poehlein A."/>
            <person name="Moghaddam J.A."/>
            <person name="Harms H."/>
            <person name="Alanjari M."/>
            <person name="Koenig G.M."/>
            <person name="Daniel R."/>
            <person name="Schaeberle T.F."/>
        </authorList>
    </citation>
    <scope>NUCLEOTIDE SEQUENCE [LARGE SCALE GENOMIC DNA]</scope>
    <source>
        <strain evidence="6 7">SWB005</strain>
    </source>
</reference>
<dbReference type="CDD" id="cd00614">
    <property type="entry name" value="CGS_like"/>
    <property type="match status" value="1"/>
</dbReference>
<evidence type="ECO:0000313" key="6">
    <source>
        <dbReference type="EMBL" id="PRP92405.1"/>
    </source>
</evidence>
<evidence type="ECO:0000256" key="2">
    <source>
        <dbReference type="ARBA" id="ARBA00009077"/>
    </source>
</evidence>